<keyword evidence="3" id="KW-1185">Reference proteome</keyword>
<evidence type="ECO:0000313" key="2">
    <source>
        <dbReference type="EMBL" id="KAL3760347.1"/>
    </source>
</evidence>
<sequence>MSTIFSTSSTKPTTKSAMGGFPGCGGCGGLTLNNNTEEEEAENCIVASPASTASARNAATPTNATSVAAMVAASATSTTATVNSATASATETYISTTTTTTNNNVIAAAARTTTIVSSSSRYYYHPTNFIPNRQLSRSVSGANNNGSNHGSEKKVGGITPPASPRKSVGGGGGGGIFGSPNRKKNVAMVGSTTTAEKGGGCDDGNNNVKSIGQRCYRLNLERPFDIHCEQSPLEYGDYMAPWSKEVYPKTMGPMDYCPPRHLGGNSQVWQELLRWSSGEEKVNSLDMLDSTAATTTTGESVGAGGAGDGGDISGDRATTTTPVLRRNDEGEEEEYASTGGIVLTMSSSSTDNAAGYQCLTSKEQIVIQKRLGERNDCGEYTFQAYDLTHVLQQQFVDGIPNSNNNCNSGDIYRGEDDVGGEDNVVDGQDTTRKLHTIHSMESSTSEDERLYPMTTEEIAQDTARLFRRSELSMREKADGTEKEILRLQRERRCRRYQQQQQQQHGEVGCGSEPLNDDPNTEGGGGGDEISKKKQSRRSTLSAGGKKLFRTVSKALSEMQGTPAPSSTMHSRSTSSGLSGSGVVTCMDKRGSMQALTIDKARDLVDTSHDGEGNAGGEKGNGAKKKPLNVSLYILGEYDILNDLVNDGAKRLRENKDHSDLHLLLQNDPCPPPDRWVRATGWGKCNPGSMYAKYPPEDFDWERYYDKLRLKTGPTATRVVSRDGQQQVPRVGNAINDDSPRPQDGTTDTQSTAVVISSSDLSCDVDQHDEHHHVGGRLTKVTRASPSMPIAPKSPERELHRSFASSVAQSPDQSAPPTRSNTAPATTGYCDARSRFNQPKAVGTLPKSSTTPTKSARPSYAKARSNAQTSTPGSTNLRGLKNNTDGNTKLTFGRKLSSMLGRKKSSGAE</sequence>
<feature type="compositionally biased region" description="Gly residues" evidence="1">
    <location>
        <begin position="301"/>
        <end position="312"/>
    </location>
</feature>
<feature type="compositionally biased region" description="Low complexity" evidence="1">
    <location>
        <begin position="136"/>
        <end position="149"/>
    </location>
</feature>
<feature type="compositionally biased region" description="Polar residues" evidence="1">
    <location>
        <begin position="802"/>
        <end position="824"/>
    </location>
</feature>
<evidence type="ECO:0000313" key="3">
    <source>
        <dbReference type="Proteomes" id="UP001530293"/>
    </source>
</evidence>
<dbReference type="Proteomes" id="UP001530293">
    <property type="component" value="Unassembled WGS sequence"/>
</dbReference>
<accession>A0ABD3M9R5</accession>
<feature type="region of interest" description="Disordered" evidence="1">
    <location>
        <begin position="293"/>
        <end position="337"/>
    </location>
</feature>
<dbReference type="EMBL" id="JALLBG020000188">
    <property type="protein sequence ID" value="KAL3760347.1"/>
    <property type="molecule type" value="Genomic_DNA"/>
</dbReference>
<feature type="region of interest" description="Disordered" evidence="1">
    <location>
        <begin position="135"/>
        <end position="183"/>
    </location>
</feature>
<feature type="region of interest" description="Disordered" evidence="1">
    <location>
        <begin position="716"/>
        <end position="750"/>
    </location>
</feature>
<organism evidence="2 3">
    <name type="scientific">Discostella pseudostelligera</name>
    <dbReference type="NCBI Taxonomy" id="259834"/>
    <lineage>
        <taxon>Eukaryota</taxon>
        <taxon>Sar</taxon>
        <taxon>Stramenopiles</taxon>
        <taxon>Ochrophyta</taxon>
        <taxon>Bacillariophyta</taxon>
        <taxon>Coscinodiscophyceae</taxon>
        <taxon>Thalassiosirophycidae</taxon>
        <taxon>Stephanodiscales</taxon>
        <taxon>Stephanodiscaceae</taxon>
        <taxon>Discostella</taxon>
    </lineage>
</organism>
<feature type="compositionally biased region" description="Polar residues" evidence="1">
    <location>
        <begin position="864"/>
        <end position="889"/>
    </location>
</feature>
<reference evidence="2 3" key="1">
    <citation type="submission" date="2024-10" db="EMBL/GenBank/DDBJ databases">
        <title>Updated reference genomes for cyclostephanoid diatoms.</title>
        <authorList>
            <person name="Roberts W.R."/>
            <person name="Alverson A.J."/>
        </authorList>
    </citation>
    <scope>NUCLEOTIDE SEQUENCE [LARGE SCALE GENOMIC DNA]</scope>
    <source>
        <strain evidence="2 3">AJA232-27</strain>
    </source>
</reference>
<feature type="region of interest" description="Disordered" evidence="1">
    <location>
        <begin position="495"/>
        <end position="581"/>
    </location>
</feature>
<name>A0ABD3M9R5_9STRA</name>
<feature type="compositionally biased region" description="Low complexity" evidence="1">
    <location>
        <begin position="565"/>
        <end position="581"/>
    </location>
</feature>
<proteinExistence type="predicted"/>
<protein>
    <submittedName>
        <fullName evidence="2">Uncharacterized protein</fullName>
    </submittedName>
</protein>
<dbReference type="AlphaFoldDB" id="A0ABD3M9R5"/>
<comment type="caution">
    <text evidence="2">The sequence shown here is derived from an EMBL/GenBank/DDBJ whole genome shotgun (WGS) entry which is preliminary data.</text>
</comment>
<feature type="region of interest" description="Disordered" evidence="1">
    <location>
        <begin position="765"/>
        <end position="908"/>
    </location>
</feature>
<evidence type="ECO:0000256" key="1">
    <source>
        <dbReference type="SAM" id="MobiDB-lite"/>
    </source>
</evidence>
<feature type="compositionally biased region" description="Gly residues" evidence="1">
    <location>
        <begin position="168"/>
        <end position="177"/>
    </location>
</feature>
<feature type="compositionally biased region" description="Low complexity" evidence="1">
    <location>
        <begin position="845"/>
        <end position="854"/>
    </location>
</feature>
<gene>
    <name evidence="2" type="ORF">ACHAWU_000322</name>
</gene>